<dbReference type="GO" id="GO:0022857">
    <property type="term" value="F:transmembrane transporter activity"/>
    <property type="evidence" value="ECO:0007669"/>
    <property type="project" value="TreeGrafter"/>
</dbReference>
<dbReference type="PROSITE" id="PS00211">
    <property type="entry name" value="ABC_TRANSPORTER_1"/>
    <property type="match status" value="2"/>
</dbReference>
<dbReference type="PANTHER" id="PTHR24220:SF685">
    <property type="entry name" value="ABC TRANSPORTER RELATED"/>
    <property type="match status" value="1"/>
</dbReference>
<reference evidence="5 6" key="1">
    <citation type="submission" date="2019-06" db="EMBL/GenBank/DDBJ databases">
        <title>Sequencing the genomes of 1000 actinobacteria strains.</title>
        <authorList>
            <person name="Klenk H.-P."/>
        </authorList>
    </citation>
    <scope>NUCLEOTIDE SEQUENCE [LARGE SCALE GENOMIC DNA]</scope>
    <source>
        <strain evidence="5 6">DSM 45301</strain>
    </source>
</reference>
<feature type="region of interest" description="Disordered" evidence="3">
    <location>
        <begin position="481"/>
        <end position="504"/>
    </location>
</feature>
<dbReference type="OrthoDB" id="3169708at2"/>
<dbReference type="AlphaFoldDB" id="A0A543DJD0"/>
<organism evidence="5 6">
    <name type="scientific">Pseudonocardia kunmingensis</name>
    <dbReference type="NCBI Taxonomy" id="630975"/>
    <lineage>
        <taxon>Bacteria</taxon>
        <taxon>Bacillati</taxon>
        <taxon>Actinomycetota</taxon>
        <taxon>Actinomycetes</taxon>
        <taxon>Pseudonocardiales</taxon>
        <taxon>Pseudonocardiaceae</taxon>
        <taxon>Pseudonocardia</taxon>
    </lineage>
</organism>
<feature type="domain" description="ABC transporter" evidence="4">
    <location>
        <begin position="9"/>
        <end position="252"/>
    </location>
</feature>
<keyword evidence="2 5" id="KW-0067">ATP-binding</keyword>
<sequence length="504" mass="51612">MVESALGSVRDLVVGPVGGGAPVVDGASLTVGRGEVLGIAGRSGSGKTTTALALLGHVRPGLVRRGGEVRVEGTDPFTRTGARELRGRVVSFLGQDPAAALNPRRRLGAQIAESVRLRCPGVGRAGAAAQTARLLESVSLPADPEFLRRLPAQVSGGQARRVALAVALAGGPRLLVLDEPTAGLDSVVADSVRELLAEVVQRCAVVLVSHDTRLVGALADRTLVMRDGRVVADGAPASVLAGPPPRPPAVPAPVRAAPLLTAEGVSAAHGRRSPVLHEVSFELGAGECLALVGPSGSGKSTLARVVTGLHPPTAGLLTLDGSPLAPRAAHRTPAQRRAVQLVAQDSVGALNPRETVGDALARALRLRGVRGPEASARTSVLLDRVHLPAAMRERRPGELSGGERQRVNLARALAAGPNLLVCDEVTSALDPEIGSAVIDLVDELRRDAGLGVLLVTHDLGVVARSADRVLVLDDGRVVEEGPLARSGGSGKPRCCPAGSGKWLS</sequence>
<dbReference type="EMBL" id="VFPA01000003">
    <property type="protein sequence ID" value="TQM09345.1"/>
    <property type="molecule type" value="Genomic_DNA"/>
</dbReference>
<gene>
    <name evidence="5" type="ORF">FB558_5099</name>
</gene>
<name>A0A543DJD0_9PSEU</name>
<dbReference type="GO" id="GO:0005886">
    <property type="term" value="C:plasma membrane"/>
    <property type="evidence" value="ECO:0007669"/>
    <property type="project" value="TreeGrafter"/>
</dbReference>
<dbReference type="CDD" id="cd03257">
    <property type="entry name" value="ABC_NikE_OppD_transporters"/>
    <property type="match status" value="2"/>
</dbReference>
<proteinExistence type="predicted"/>
<evidence type="ECO:0000313" key="6">
    <source>
        <dbReference type="Proteomes" id="UP000315677"/>
    </source>
</evidence>
<dbReference type="Proteomes" id="UP000315677">
    <property type="component" value="Unassembled WGS sequence"/>
</dbReference>
<dbReference type="PANTHER" id="PTHR24220">
    <property type="entry name" value="IMPORT ATP-BINDING PROTEIN"/>
    <property type="match status" value="1"/>
</dbReference>
<accession>A0A543DJD0</accession>
<evidence type="ECO:0000259" key="4">
    <source>
        <dbReference type="PROSITE" id="PS50893"/>
    </source>
</evidence>
<dbReference type="InterPro" id="IPR003593">
    <property type="entry name" value="AAA+_ATPase"/>
</dbReference>
<evidence type="ECO:0000256" key="3">
    <source>
        <dbReference type="SAM" id="MobiDB-lite"/>
    </source>
</evidence>
<dbReference type="GO" id="GO:0016887">
    <property type="term" value="F:ATP hydrolysis activity"/>
    <property type="evidence" value="ECO:0007669"/>
    <property type="project" value="InterPro"/>
</dbReference>
<keyword evidence="6" id="KW-1185">Reference proteome</keyword>
<keyword evidence="1" id="KW-0547">Nucleotide-binding</keyword>
<dbReference type="Gene3D" id="3.40.50.300">
    <property type="entry name" value="P-loop containing nucleotide triphosphate hydrolases"/>
    <property type="match status" value="2"/>
</dbReference>
<dbReference type="InterPro" id="IPR015854">
    <property type="entry name" value="ABC_transpr_LolD-like"/>
</dbReference>
<dbReference type="InterPro" id="IPR003439">
    <property type="entry name" value="ABC_transporter-like_ATP-bd"/>
</dbReference>
<dbReference type="PROSITE" id="PS50893">
    <property type="entry name" value="ABC_TRANSPORTER_2"/>
    <property type="match status" value="2"/>
</dbReference>
<comment type="caution">
    <text evidence="5">The sequence shown here is derived from an EMBL/GenBank/DDBJ whole genome shotgun (WGS) entry which is preliminary data.</text>
</comment>
<dbReference type="SUPFAM" id="SSF52540">
    <property type="entry name" value="P-loop containing nucleoside triphosphate hydrolases"/>
    <property type="match status" value="2"/>
</dbReference>
<dbReference type="GO" id="GO:0005524">
    <property type="term" value="F:ATP binding"/>
    <property type="evidence" value="ECO:0007669"/>
    <property type="project" value="UniProtKB-KW"/>
</dbReference>
<evidence type="ECO:0000256" key="1">
    <source>
        <dbReference type="ARBA" id="ARBA00022741"/>
    </source>
</evidence>
<dbReference type="RefSeq" id="WP_142057469.1">
    <property type="nucleotide sequence ID" value="NZ_VFPA01000003.1"/>
</dbReference>
<protein>
    <submittedName>
        <fullName evidence="5">Peptide/nickel transport system ATP-binding protein</fullName>
    </submittedName>
</protein>
<evidence type="ECO:0000313" key="5">
    <source>
        <dbReference type="EMBL" id="TQM09345.1"/>
    </source>
</evidence>
<feature type="domain" description="ABC transporter" evidence="4">
    <location>
        <begin position="260"/>
        <end position="499"/>
    </location>
</feature>
<dbReference type="Pfam" id="PF00005">
    <property type="entry name" value="ABC_tran"/>
    <property type="match status" value="2"/>
</dbReference>
<dbReference type="InterPro" id="IPR027417">
    <property type="entry name" value="P-loop_NTPase"/>
</dbReference>
<dbReference type="InterPro" id="IPR017871">
    <property type="entry name" value="ABC_transporter-like_CS"/>
</dbReference>
<dbReference type="SMART" id="SM00382">
    <property type="entry name" value="AAA"/>
    <property type="match status" value="2"/>
</dbReference>
<evidence type="ECO:0000256" key="2">
    <source>
        <dbReference type="ARBA" id="ARBA00022840"/>
    </source>
</evidence>